<organism evidence="3 4">
    <name type="scientific">Halogeometricum luteum</name>
    <dbReference type="NCBI Taxonomy" id="2950537"/>
    <lineage>
        <taxon>Archaea</taxon>
        <taxon>Methanobacteriati</taxon>
        <taxon>Methanobacteriota</taxon>
        <taxon>Stenosarchaea group</taxon>
        <taxon>Halobacteria</taxon>
        <taxon>Halobacteriales</taxon>
        <taxon>Haloferacaceae</taxon>
        <taxon>Halogeometricum</taxon>
    </lineage>
</organism>
<dbReference type="Gene3D" id="2.160.20.10">
    <property type="entry name" value="Single-stranded right-handed beta-helix, Pectin lyase-like"/>
    <property type="match status" value="1"/>
</dbReference>
<dbReference type="EMBL" id="JAMQOQ010000003">
    <property type="protein sequence ID" value="MDS0295300.1"/>
    <property type="molecule type" value="Genomic_DNA"/>
</dbReference>
<dbReference type="Pfam" id="PF13229">
    <property type="entry name" value="Beta_helix"/>
    <property type="match status" value="1"/>
</dbReference>
<comment type="caution">
    <text evidence="3">The sequence shown here is derived from an EMBL/GenBank/DDBJ whole genome shotgun (WGS) entry which is preliminary data.</text>
</comment>
<dbReference type="InterPro" id="IPR006626">
    <property type="entry name" value="PbH1"/>
</dbReference>
<gene>
    <name evidence="3" type="ORF">NDI79_14070</name>
</gene>
<dbReference type="SUPFAM" id="SSF51126">
    <property type="entry name" value="Pectin lyase-like"/>
    <property type="match status" value="1"/>
</dbReference>
<protein>
    <submittedName>
        <fullName evidence="3">Right-handed parallel beta-helix repeat-containing protein</fullName>
    </submittedName>
</protein>
<name>A0ABU2G3D4_9EURY</name>
<dbReference type="SMART" id="SM00710">
    <property type="entry name" value="PbH1"/>
    <property type="match status" value="4"/>
</dbReference>
<dbReference type="InterPro" id="IPR011050">
    <property type="entry name" value="Pectin_lyase_fold/virulence"/>
</dbReference>
<evidence type="ECO:0000313" key="3">
    <source>
        <dbReference type="EMBL" id="MDS0295300.1"/>
    </source>
</evidence>
<feature type="domain" description="Right handed beta helix" evidence="2">
    <location>
        <begin position="194"/>
        <end position="352"/>
    </location>
</feature>
<feature type="region of interest" description="Disordered" evidence="1">
    <location>
        <begin position="30"/>
        <end position="55"/>
    </location>
</feature>
<dbReference type="Proteomes" id="UP001254813">
    <property type="component" value="Unassembled WGS sequence"/>
</dbReference>
<sequence length="385" mass="40435">MTDVSRRELLKLTGTAAGGGAITYAATNGRARFDREEEDETTTPRGGARSLPSDSALARENTYFVPPADGIGGIQAVIDDHAPDVTVVLGSGTYVGSELTVRHDVRLIGAGVNATTLKLADGANTDLVVTPNPDRRASLRVRMEHLTCDGNKAHNSTGDIVYGVFWNGRFVDCEFVDAPTNGFWLAGSPNASTDNNVFRNCLFARSKGNGLRLGGSRTTGAAVGVARIDTCWFGRNGGDAMQIRGNGNFVTSGKFYENAGTDVYIDRGHRNLVLDSDLSKPIPTAPCISVRSAKGVDSSGNRIAGNVIYGSFPDAVFCRADGNDVRSLQIQNNMIDGSGEGTRTGIRAVGGEYIGCVAQGNAVVGSFSEAAIQLPSSWTTTGNSA</sequence>
<accession>A0ABU2G3D4</accession>
<dbReference type="PROSITE" id="PS51318">
    <property type="entry name" value="TAT"/>
    <property type="match status" value="1"/>
</dbReference>
<evidence type="ECO:0000259" key="2">
    <source>
        <dbReference type="Pfam" id="PF13229"/>
    </source>
</evidence>
<reference evidence="3 4" key="1">
    <citation type="submission" date="2022-06" db="EMBL/GenBank/DDBJ databases">
        <title>Halogeometricum sp. a new haloarchaeum isolate from saline soil.</title>
        <authorList>
            <person name="Strakova D."/>
            <person name="Galisteo C."/>
            <person name="Sanchez-Porro C."/>
            <person name="Ventosa A."/>
        </authorList>
    </citation>
    <scope>NUCLEOTIDE SEQUENCE [LARGE SCALE GENOMIC DNA]</scope>
    <source>
        <strain evidence="4">S3BR25-2</strain>
    </source>
</reference>
<evidence type="ECO:0000256" key="1">
    <source>
        <dbReference type="SAM" id="MobiDB-lite"/>
    </source>
</evidence>
<evidence type="ECO:0000313" key="4">
    <source>
        <dbReference type="Proteomes" id="UP001254813"/>
    </source>
</evidence>
<dbReference type="InterPro" id="IPR039448">
    <property type="entry name" value="Beta_helix"/>
</dbReference>
<proteinExistence type="predicted"/>
<keyword evidence="4" id="KW-1185">Reference proteome</keyword>
<dbReference type="RefSeq" id="WP_310929172.1">
    <property type="nucleotide sequence ID" value="NZ_JAMQOQ010000003.1"/>
</dbReference>
<dbReference type="InterPro" id="IPR006311">
    <property type="entry name" value="TAT_signal"/>
</dbReference>
<dbReference type="InterPro" id="IPR012334">
    <property type="entry name" value="Pectin_lyas_fold"/>
</dbReference>